<evidence type="ECO:0000313" key="2">
    <source>
        <dbReference type="Proteomes" id="UP000789525"/>
    </source>
</evidence>
<feature type="non-terminal residue" evidence="1">
    <location>
        <position position="1"/>
    </location>
</feature>
<accession>A0ACA9R1T0</accession>
<gene>
    <name evidence="1" type="ORF">ACOLOM_LOCUS13918</name>
</gene>
<dbReference type="Proteomes" id="UP000789525">
    <property type="component" value="Unassembled WGS sequence"/>
</dbReference>
<evidence type="ECO:0000313" key="1">
    <source>
        <dbReference type="EMBL" id="CAG8773101.1"/>
    </source>
</evidence>
<keyword evidence="2" id="KW-1185">Reference proteome</keyword>
<organism evidence="1 2">
    <name type="scientific">Acaulospora colombiana</name>
    <dbReference type="NCBI Taxonomy" id="27376"/>
    <lineage>
        <taxon>Eukaryota</taxon>
        <taxon>Fungi</taxon>
        <taxon>Fungi incertae sedis</taxon>
        <taxon>Mucoromycota</taxon>
        <taxon>Glomeromycotina</taxon>
        <taxon>Glomeromycetes</taxon>
        <taxon>Diversisporales</taxon>
        <taxon>Acaulosporaceae</taxon>
        <taxon>Acaulospora</taxon>
    </lineage>
</organism>
<comment type="caution">
    <text evidence="1">The sequence shown here is derived from an EMBL/GenBank/DDBJ whole genome shotgun (WGS) entry which is preliminary data.</text>
</comment>
<proteinExistence type="predicted"/>
<dbReference type="EMBL" id="CAJVPT010066261">
    <property type="protein sequence ID" value="CAG8773101.1"/>
    <property type="molecule type" value="Genomic_DNA"/>
</dbReference>
<protein>
    <submittedName>
        <fullName evidence="1">937_t:CDS:1</fullName>
    </submittedName>
</protein>
<sequence length="84" mass="8877">GDGIPVILLRYRVALVLSILTLAGMIVLMLPFVPAEWQIPYNVLTYGDRLYRSLPAPAGVAKGQTSPMVLSETSGGGTPPTHTG</sequence>
<reference evidence="1" key="1">
    <citation type="submission" date="2021-06" db="EMBL/GenBank/DDBJ databases">
        <authorList>
            <person name="Kallberg Y."/>
            <person name="Tangrot J."/>
            <person name="Rosling A."/>
        </authorList>
    </citation>
    <scope>NUCLEOTIDE SEQUENCE</scope>
    <source>
        <strain evidence="1">CL356</strain>
    </source>
</reference>
<name>A0ACA9R1T0_9GLOM</name>